<proteinExistence type="predicted"/>
<dbReference type="OrthoDB" id="6236500at2"/>
<protein>
    <submittedName>
        <fullName evidence="1">Uncharacterized protein</fullName>
    </submittedName>
</protein>
<comment type="caution">
    <text evidence="1">The sequence shown here is derived from an EMBL/GenBank/DDBJ whole genome shotgun (WGS) entry which is preliminary data.</text>
</comment>
<evidence type="ECO:0000313" key="2">
    <source>
        <dbReference type="Proteomes" id="UP000295531"/>
    </source>
</evidence>
<reference evidence="1 2" key="1">
    <citation type="submission" date="2019-03" db="EMBL/GenBank/DDBJ databases">
        <title>Freshwater and sediment microbial communities from various areas in North America, analyzing microbe dynamics in response to fracking.</title>
        <authorList>
            <person name="Lamendella R."/>
        </authorList>
    </citation>
    <scope>NUCLEOTIDE SEQUENCE [LARGE SCALE GENOMIC DNA]</scope>
    <source>
        <strain evidence="1 2">18_TX</strain>
    </source>
</reference>
<name>A0A4R6NXL0_9GAMM</name>
<sequence>MSRSQALIESAVSAFQSATPATIYQWVQQLDSEYSRHRYPELLVYHLPDYQLDKSSARAIVAAVDAMKLAIQLQLHTHSRRVLAAAVICRALNDSLSKWQDLGLKQPLWCAAFKSQQVNSTSDSYYFCQWVLCLADARLEADVEGISQLLTGPYRFRYWLFARQLNSPPTMATGALLENTTSGQQRYLLTTEADGWLTFDAQRQKLTRITANECQNWQLADINPNNDILKQLDYIRALNQNLPSVSFKAPKPLLSAIKRYTSGSGALAPVIRHIQQRPLLAESIRMAAAQENLQANDPWRMDLKHLYLWLGGTKASVVLATASLQQQFMQQRVPLQQSLMQRLNLLTELLSALSRANKTPLPTPAPLLTLLTAADLFREPSLLRASHWPDVKQINSLTKHSWLGLNDNTKTTVGEQRLARQLIARWQLEKQLHMLVDGNSDHPLVALMGICNLLVLRVFHPNAAFSNQTKQQFSDAMTRLKLDSSSVDRALAEATAKSLPYCPLTELSASR</sequence>
<dbReference type="RefSeq" id="WP_133540539.1">
    <property type="nucleotide sequence ID" value="NZ_SNXI01000019.1"/>
</dbReference>
<gene>
    <name evidence="1" type="ORF">DEU29_11927</name>
</gene>
<keyword evidence="2" id="KW-1185">Reference proteome</keyword>
<dbReference type="Proteomes" id="UP000295531">
    <property type="component" value="Unassembled WGS sequence"/>
</dbReference>
<organism evidence="1 2">
    <name type="scientific">Idiomarina aquatica</name>
    <dbReference type="NCBI Taxonomy" id="1327752"/>
    <lineage>
        <taxon>Bacteria</taxon>
        <taxon>Pseudomonadati</taxon>
        <taxon>Pseudomonadota</taxon>
        <taxon>Gammaproteobacteria</taxon>
        <taxon>Alteromonadales</taxon>
        <taxon>Idiomarinaceae</taxon>
        <taxon>Idiomarina</taxon>
    </lineage>
</organism>
<evidence type="ECO:0000313" key="1">
    <source>
        <dbReference type="EMBL" id="TDP28952.1"/>
    </source>
</evidence>
<dbReference type="AlphaFoldDB" id="A0A4R6NXL0"/>
<dbReference type="EMBL" id="SNXI01000019">
    <property type="protein sequence ID" value="TDP28952.1"/>
    <property type="molecule type" value="Genomic_DNA"/>
</dbReference>
<accession>A0A4R6NXL0</accession>